<dbReference type="InterPro" id="IPR023210">
    <property type="entry name" value="NADP_OxRdtase_dom"/>
</dbReference>
<dbReference type="InterPro" id="IPR036812">
    <property type="entry name" value="NAD(P)_OxRdtase_dom_sf"/>
</dbReference>
<dbReference type="GO" id="GO:0016491">
    <property type="term" value="F:oxidoreductase activity"/>
    <property type="evidence" value="ECO:0007669"/>
    <property type="project" value="InterPro"/>
</dbReference>
<dbReference type="Proteomes" id="UP000285710">
    <property type="component" value="Unassembled WGS sequence"/>
</dbReference>
<evidence type="ECO:0000313" key="3">
    <source>
        <dbReference type="Proteomes" id="UP000285710"/>
    </source>
</evidence>
<feature type="domain" description="NADP-dependent oxidoreductase" evidence="1">
    <location>
        <begin position="20"/>
        <end position="304"/>
    </location>
</feature>
<dbReference type="GO" id="GO:0005829">
    <property type="term" value="C:cytosol"/>
    <property type="evidence" value="ECO:0007669"/>
    <property type="project" value="TreeGrafter"/>
</dbReference>
<comment type="caution">
    <text evidence="2">The sequence shown here is derived from an EMBL/GenBank/DDBJ whole genome shotgun (WGS) entry which is preliminary data.</text>
</comment>
<dbReference type="InterPro" id="IPR020471">
    <property type="entry name" value="AKR"/>
</dbReference>
<proteinExistence type="predicted"/>
<evidence type="ECO:0000313" key="2">
    <source>
        <dbReference type="EMBL" id="RWR12718.1"/>
    </source>
</evidence>
<dbReference type="EMBL" id="SAUW01000007">
    <property type="protein sequence ID" value="RWR12718.1"/>
    <property type="molecule type" value="Genomic_DNA"/>
</dbReference>
<gene>
    <name evidence="2" type="ORF">D2T33_08380</name>
</gene>
<protein>
    <submittedName>
        <fullName evidence="2">Aldo/keto reductase</fullName>
    </submittedName>
</protein>
<reference evidence="2 3" key="2">
    <citation type="submission" date="2019-01" db="EMBL/GenBank/DDBJ databases">
        <authorList>
            <person name="Li Y."/>
        </authorList>
    </citation>
    <scope>NUCLEOTIDE SEQUENCE [LARGE SCALE GENOMIC DNA]</scope>
    <source>
        <strain evidence="2 3">2D-5</strain>
    </source>
</reference>
<dbReference type="RefSeq" id="WP_128269479.1">
    <property type="nucleotide sequence ID" value="NZ_SAUW01000007.1"/>
</dbReference>
<dbReference type="AlphaFoldDB" id="A0A443IXG4"/>
<dbReference type="PANTHER" id="PTHR42686:SF1">
    <property type="entry name" value="GH17980P-RELATED"/>
    <property type="match status" value="1"/>
</dbReference>
<dbReference type="PANTHER" id="PTHR42686">
    <property type="entry name" value="GH17980P-RELATED"/>
    <property type="match status" value="1"/>
</dbReference>
<reference evidence="2 3" key="1">
    <citation type="submission" date="2019-01" db="EMBL/GenBank/DDBJ databases">
        <title>Sinorhodobacter populi sp. nov. isolated from the symptomatic bark tissue of Populus euramericana canker.</title>
        <authorList>
            <person name="Xu G."/>
        </authorList>
    </citation>
    <scope>NUCLEOTIDE SEQUENCE [LARGE SCALE GENOMIC DNA]</scope>
    <source>
        <strain evidence="2 3">2D-5</strain>
    </source>
</reference>
<evidence type="ECO:0000259" key="1">
    <source>
        <dbReference type="Pfam" id="PF00248"/>
    </source>
</evidence>
<accession>A0A443IXG4</accession>
<organism evidence="2 3">
    <name type="scientific">Paenirhodobacter populi</name>
    <dbReference type="NCBI Taxonomy" id="2306993"/>
    <lineage>
        <taxon>Bacteria</taxon>
        <taxon>Pseudomonadati</taxon>
        <taxon>Pseudomonadota</taxon>
        <taxon>Alphaproteobacteria</taxon>
        <taxon>Rhodobacterales</taxon>
        <taxon>Rhodobacter group</taxon>
        <taxon>Paenirhodobacter</taxon>
    </lineage>
</organism>
<dbReference type="Gene3D" id="3.20.20.100">
    <property type="entry name" value="NADP-dependent oxidoreductase domain"/>
    <property type="match status" value="1"/>
</dbReference>
<dbReference type="Pfam" id="PF00248">
    <property type="entry name" value="Aldo_ket_red"/>
    <property type="match status" value="1"/>
</dbReference>
<keyword evidence="3" id="KW-1185">Reference proteome</keyword>
<dbReference type="SUPFAM" id="SSF51430">
    <property type="entry name" value="NAD(P)-linked oxidoreductase"/>
    <property type="match status" value="1"/>
</dbReference>
<sequence>MSAALPTRRHPRTGARFTTLSLGTSRWSDLDGAAGDETCRAVADAAWAAGIRYFDTAPYYGSGLCERRLGAALAWKERDEFLLSTKVGVDLDPFHRRAGVTRHYPFHADFTPVCDYSASGIRHAFETSLHRMGIPSADIAYMHGLSICDGGLEASLNTGAPELLKLRDEGLVSLVGVGANTPGIALAWIERYDIDILLFAGGFSLADHAAAGPVIAACRSRNIGIIAASPFGNGGWFEVGNAAPRRRLLDLCAEFSVSETAALIQFGLRVPETLSVLWSTKDPAKVAATVAALREPVPAAFWQACLERGLIHPLPGA</sequence>
<name>A0A443IXG4_9RHOB</name>